<organism evidence="1">
    <name type="scientific">marine sediment metagenome</name>
    <dbReference type="NCBI Taxonomy" id="412755"/>
    <lineage>
        <taxon>unclassified sequences</taxon>
        <taxon>metagenomes</taxon>
        <taxon>ecological metagenomes</taxon>
    </lineage>
</organism>
<accession>X1BH30</accession>
<dbReference type="GO" id="GO:0005829">
    <property type="term" value="C:cytosol"/>
    <property type="evidence" value="ECO:0007669"/>
    <property type="project" value="TreeGrafter"/>
</dbReference>
<name>X1BH30_9ZZZZ</name>
<dbReference type="PANTHER" id="PTHR46124">
    <property type="entry name" value="D-AMINOACYL-TRNA DEACYLASE"/>
    <property type="match status" value="1"/>
</dbReference>
<dbReference type="InterPro" id="IPR032466">
    <property type="entry name" value="Metal_Hydrolase"/>
</dbReference>
<dbReference type="Gene3D" id="3.20.20.140">
    <property type="entry name" value="Metal-dependent hydrolases"/>
    <property type="match status" value="1"/>
</dbReference>
<dbReference type="EMBL" id="BART01021026">
    <property type="protein sequence ID" value="GAG95234.1"/>
    <property type="molecule type" value="Genomic_DNA"/>
</dbReference>
<evidence type="ECO:0000313" key="1">
    <source>
        <dbReference type="EMBL" id="GAG95234.1"/>
    </source>
</evidence>
<sequence length="51" mass="5642">SPYLAPHPFRGKPNEPKYIPLVAEKIAEIKGISLEKVAKTTSKTAQEFFGI</sequence>
<evidence type="ECO:0008006" key="2">
    <source>
        <dbReference type="Google" id="ProtNLM"/>
    </source>
</evidence>
<dbReference type="PANTHER" id="PTHR46124:SF2">
    <property type="entry name" value="D-AMINOACYL-TRNA DEACYLASE"/>
    <property type="match status" value="1"/>
</dbReference>
<gene>
    <name evidence="1" type="ORF">S01H4_38914</name>
</gene>
<dbReference type="GO" id="GO:0016788">
    <property type="term" value="F:hydrolase activity, acting on ester bonds"/>
    <property type="evidence" value="ECO:0007669"/>
    <property type="project" value="InterPro"/>
</dbReference>
<protein>
    <recommendedName>
        <fullName evidence="2">Hydrolase TatD</fullName>
    </recommendedName>
</protein>
<dbReference type="Pfam" id="PF01026">
    <property type="entry name" value="TatD_DNase"/>
    <property type="match status" value="1"/>
</dbReference>
<dbReference type="InterPro" id="IPR001130">
    <property type="entry name" value="TatD-like"/>
</dbReference>
<feature type="non-terminal residue" evidence="1">
    <location>
        <position position="1"/>
    </location>
</feature>
<comment type="caution">
    <text evidence="1">The sequence shown here is derived from an EMBL/GenBank/DDBJ whole genome shotgun (WGS) entry which is preliminary data.</text>
</comment>
<dbReference type="AlphaFoldDB" id="X1BH30"/>
<reference evidence="1" key="1">
    <citation type="journal article" date="2014" name="Front. Microbiol.">
        <title>High frequency of phylogenetically diverse reductive dehalogenase-homologous genes in deep subseafloor sedimentary metagenomes.</title>
        <authorList>
            <person name="Kawai M."/>
            <person name="Futagami T."/>
            <person name="Toyoda A."/>
            <person name="Takaki Y."/>
            <person name="Nishi S."/>
            <person name="Hori S."/>
            <person name="Arai W."/>
            <person name="Tsubouchi T."/>
            <person name="Morono Y."/>
            <person name="Uchiyama I."/>
            <person name="Ito T."/>
            <person name="Fujiyama A."/>
            <person name="Inagaki F."/>
            <person name="Takami H."/>
        </authorList>
    </citation>
    <scope>NUCLEOTIDE SEQUENCE</scope>
    <source>
        <strain evidence="1">Expedition CK06-06</strain>
    </source>
</reference>
<dbReference type="SUPFAM" id="SSF51556">
    <property type="entry name" value="Metallo-dependent hydrolases"/>
    <property type="match status" value="1"/>
</dbReference>
<proteinExistence type="predicted"/>